<evidence type="ECO:0000313" key="2">
    <source>
        <dbReference type="EMBL" id="ONF97053.1"/>
    </source>
</evidence>
<sequence length="261" mass="29255">MLSRLLPRRRPQPIQAQLPLGRRIYAIGDIHGRLDLLDQLLDQIAADDAARGAAQTGFIFLGDLVDRGPDSAGVVDRVRDLCKNRPDVRCLCGNHEEIFLGSYDGDTDLLRLLLRAGGHETLLSYGMDADEIERATIGELAEMMVRDIPEQPITFLRSLQDYIVEGDYLFVHAGIRPGLPLEQQKSRDLRWIRDPFLDHTANHGKFVVHGHTISERVDERVNRIGIDTGAYRTGRLTALGMEGGERWIIDTVDDNRSLPAS</sequence>
<dbReference type="Gene3D" id="3.60.21.10">
    <property type="match status" value="1"/>
</dbReference>
<dbReference type="GO" id="GO:0004722">
    <property type="term" value="F:protein serine/threonine phosphatase activity"/>
    <property type="evidence" value="ECO:0007669"/>
    <property type="project" value="UniProtKB-EC"/>
</dbReference>
<keyword evidence="2" id="KW-0378">Hydrolase</keyword>
<dbReference type="SUPFAM" id="SSF56300">
    <property type="entry name" value="Metallo-dependent phosphatases"/>
    <property type="match status" value="1"/>
</dbReference>
<dbReference type="GO" id="GO:0005737">
    <property type="term" value="C:cytoplasm"/>
    <property type="evidence" value="ECO:0007669"/>
    <property type="project" value="TreeGrafter"/>
</dbReference>
<gene>
    <name evidence="2" type="primary">pphA</name>
    <name evidence="2" type="ORF">SPHI_04880</name>
</gene>
<dbReference type="PANTHER" id="PTHR42850:SF4">
    <property type="entry name" value="ZINC-DEPENDENT ENDOPOLYPHOSPHATASE"/>
    <property type="match status" value="1"/>
</dbReference>
<dbReference type="STRING" id="1915074.SPHI_04880"/>
<dbReference type="GO" id="GO:0008803">
    <property type="term" value="F:bis(5'-nucleosyl)-tetraphosphatase (symmetrical) activity"/>
    <property type="evidence" value="ECO:0007669"/>
    <property type="project" value="TreeGrafter"/>
</dbReference>
<dbReference type="InterPro" id="IPR050126">
    <property type="entry name" value="Ap4A_hydrolase"/>
</dbReference>
<dbReference type="EC" id="3.1.3.16" evidence="2"/>
<dbReference type="GO" id="GO:0110154">
    <property type="term" value="P:RNA decapping"/>
    <property type="evidence" value="ECO:0007669"/>
    <property type="project" value="TreeGrafter"/>
</dbReference>
<dbReference type="PANTHER" id="PTHR42850">
    <property type="entry name" value="METALLOPHOSPHOESTERASE"/>
    <property type="match status" value="1"/>
</dbReference>
<dbReference type="InterPro" id="IPR029052">
    <property type="entry name" value="Metallo-depent_PP-like"/>
</dbReference>
<organism evidence="2 3">
    <name type="scientific">Sphingomonas jeddahensis</name>
    <dbReference type="NCBI Taxonomy" id="1915074"/>
    <lineage>
        <taxon>Bacteria</taxon>
        <taxon>Pseudomonadati</taxon>
        <taxon>Pseudomonadota</taxon>
        <taxon>Alphaproteobacteria</taxon>
        <taxon>Sphingomonadales</taxon>
        <taxon>Sphingomonadaceae</taxon>
        <taxon>Sphingomonas</taxon>
    </lineage>
</organism>
<dbReference type="EMBL" id="MPSB01000002">
    <property type="protein sequence ID" value="ONF97053.1"/>
    <property type="molecule type" value="Genomic_DNA"/>
</dbReference>
<dbReference type="CDD" id="cd00144">
    <property type="entry name" value="MPP_PPP_family"/>
    <property type="match status" value="1"/>
</dbReference>
<reference evidence="2 3" key="1">
    <citation type="submission" date="2016-11" db="EMBL/GenBank/DDBJ databases">
        <title>Genome sequence of Sphingomonas jeddahensis G39.</title>
        <authorList>
            <person name="Poehlein A."/>
            <person name="Wuebbeler J.H."/>
            <person name="Steinbuechel A."/>
            <person name="Daniel R."/>
        </authorList>
    </citation>
    <scope>NUCLEOTIDE SEQUENCE [LARGE SCALE GENOMIC DNA]</scope>
    <source>
        <strain evidence="2 3">G39</strain>
    </source>
</reference>
<dbReference type="Pfam" id="PF00149">
    <property type="entry name" value="Metallophos"/>
    <property type="match status" value="1"/>
</dbReference>
<evidence type="ECO:0000313" key="3">
    <source>
        <dbReference type="Proteomes" id="UP000188729"/>
    </source>
</evidence>
<dbReference type="InterPro" id="IPR004843">
    <property type="entry name" value="Calcineurin-like_PHP"/>
</dbReference>
<dbReference type="OrthoDB" id="9807890at2"/>
<feature type="domain" description="Calcineurin-like phosphoesterase" evidence="1">
    <location>
        <begin position="23"/>
        <end position="213"/>
    </location>
</feature>
<name>A0A1V2EWY8_9SPHN</name>
<dbReference type="RefSeq" id="WP_076743314.1">
    <property type="nucleotide sequence ID" value="NZ_MPSB01000002.1"/>
</dbReference>
<comment type="caution">
    <text evidence="2">The sequence shown here is derived from an EMBL/GenBank/DDBJ whole genome shotgun (WGS) entry which is preliminary data.</text>
</comment>
<evidence type="ECO:0000259" key="1">
    <source>
        <dbReference type="Pfam" id="PF00149"/>
    </source>
</evidence>
<accession>A0A1V2EWY8</accession>
<proteinExistence type="predicted"/>
<dbReference type="Proteomes" id="UP000188729">
    <property type="component" value="Unassembled WGS sequence"/>
</dbReference>
<dbReference type="AlphaFoldDB" id="A0A1V2EWY8"/>
<protein>
    <submittedName>
        <fullName evidence="2">Serine/threonine-protein phosphatase 1</fullName>
        <ecNumber evidence="2">3.1.3.16</ecNumber>
    </submittedName>
</protein>
<keyword evidence="3" id="KW-1185">Reference proteome</keyword>